<evidence type="ECO:0000256" key="1">
    <source>
        <dbReference type="SAM" id="Phobius"/>
    </source>
</evidence>
<organism evidence="2 3">
    <name type="scientific">Candidatus Brennerbacteria bacterium RIFOXYD1_FULL_41_16</name>
    <dbReference type="NCBI Taxonomy" id="1797529"/>
    <lineage>
        <taxon>Bacteria</taxon>
        <taxon>Candidatus Brenneribacteriota</taxon>
    </lineage>
</organism>
<dbReference type="AlphaFoldDB" id="A0A1G1XMG6"/>
<dbReference type="Proteomes" id="UP000178570">
    <property type="component" value="Unassembled WGS sequence"/>
</dbReference>
<evidence type="ECO:0008006" key="4">
    <source>
        <dbReference type="Google" id="ProtNLM"/>
    </source>
</evidence>
<sequence>MSFEEFVLTFPTSTVEYQLLRSVENFVGSQLFVVLVAFLKTVSFVISGFLLVLIVYFYIKTNVFGEKIKSIKAVVFSKPTGLKKKLVAEFHDVKVKLGNNKNEDDRQAVIKADSCLIEALNAIGFKGKGFKEIVSEKSLWSSVSAEKIIKAHEIRNQAVHFSESLTHAEAEEAIASYEKALKDLGCL</sequence>
<evidence type="ECO:0000313" key="2">
    <source>
        <dbReference type="EMBL" id="OGY40790.1"/>
    </source>
</evidence>
<keyword evidence="1" id="KW-1133">Transmembrane helix</keyword>
<feature type="transmembrane region" description="Helical" evidence="1">
    <location>
        <begin position="31"/>
        <end position="59"/>
    </location>
</feature>
<proteinExistence type="predicted"/>
<dbReference type="STRING" id="1797529.A2570_01605"/>
<keyword evidence="1" id="KW-0472">Membrane</keyword>
<name>A0A1G1XMG6_9BACT</name>
<keyword evidence="1" id="KW-0812">Transmembrane</keyword>
<protein>
    <recommendedName>
        <fullName evidence="4">DUF4145 domain-containing protein</fullName>
    </recommendedName>
</protein>
<dbReference type="EMBL" id="MHHY01000005">
    <property type="protein sequence ID" value="OGY40790.1"/>
    <property type="molecule type" value="Genomic_DNA"/>
</dbReference>
<evidence type="ECO:0000313" key="3">
    <source>
        <dbReference type="Proteomes" id="UP000178570"/>
    </source>
</evidence>
<comment type="caution">
    <text evidence="2">The sequence shown here is derived from an EMBL/GenBank/DDBJ whole genome shotgun (WGS) entry which is preliminary data.</text>
</comment>
<gene>
    <name evidence="2" type="ORF">A2570_01605</name>
</gene>
<accession>A0A1G1XMG6</accession>
<reference evidence="2 3" key="1">
    <citation type="journal article" date="2016" name="Nat. Commun.">
        <title>Thousands of microbial genomes shed light on interconnected biogeochemical processes in an aquifer system.</title>
        <authorList>
            <person name="Anantharaman K."/>
            <person name="Brown C.T."/>
            <person name="Hug L.A."/>
            <person name="Sharon I."/>
            <person name="Castelle C.J."/>
            <person name="Probst A.J."/>
            <person name="Thomas B.C."/>
            <person name="Singh A."/>
            <person name="Wilkins M.J."/>
            <person name="Karaoz U."/>
            <person name="Brodie E.L."/>
            <person name="Williams K.H."/>
            <person name="Hubbard S.S."/>
            <person name="Banfield J.F."/>
        </authorList>
    </citation>
    <scope>NUCLEOTIDE SEQUENCE [LARGE SCALE GENOMIC DNA]</scope>
</reference>